<dbReference type="HAMAP" id="MF_00048">
    <property type="entry name" value="UPF0102"/>
    <property type="match status" value="1"/>
</dbReference>
<dbReference type="EMBL" id="FUYS01000009">
    <property type="protein sequence ID" value="SKB82997.1"/>
    <property type="molecule type" value="Genomic_DNA"/>
</dbReference>
<organism evidence="3 4">
    <name type="scientific">Parapedobacter luteus</name>
    <dbReference type="NCBI Taxonomy" id="623280"/>
    <lineage>
        <taxon>Bacteria</taxon>
        <taxon>Pseudomonadati</taxon>
        <taxon>Bacteroidota</taxon>
        <taxon>Sphingobacteriia</taxon>
        <taxon>Sphingobacteriales</taxon>
        <taxon>Sphingobacteriaceae</taxon>
        <taxon>Parapedobacter</taxon>
    </lineage>
</organism>
<reference evidence="3 4" key="1">
    <citation type="submission" date="2017-02" db="EMBL/GenBank/DDBJ databases">
        <authorList>
            <person name="Peterson S.W."/>
        </authorList>
    </citation>
    <scope>NUCLEOTIDE SEQUENCE [LARGE SCALE GENOMIC DNA]</scope>
    <source>
        <strain evidence="3 4">DSM 22899</strain>
    </source>
</reference>
<dbReference type="InterPro" id="IPR011335">
    <property type="entry name" value="Restrct_endonuc-II-like"/>
</dbReference>
<dbReference type="SUPFAM" id="SSF52980">
    <property type="entry name" value="Restriction endonuclease-like"/>
    <property type="match status" value="1"/>
</dbReference>
<dbReference type="Pfam" id="PF02021">
    <property type="entry name" value="UPF0102"/>
    <property type="match status" value="1"/>
</dbReference>
<dbReference type="Gene3D" id="3.40.1350.10">
    <property type="match status" value="1"/>
</dbReference>
<dbReference type="RefSeq" id="WP_079717981.1">
    <property type="nucleotide sequence ID" value="NZ_FUYS01000009.1"/>
</dbReference>
<keyword evidence="3" id="KW-0378">Hydrolase</keyword>
<evidence type="ECO:0000256" key="2">
    <source>
        <dbReference type="HAMAP-Rule" id="MF_00048"/>
    </source>
</evidence>
<protein>
    <recommendedName>
        <fullName evidence="2">UPF0102 protein SAMN05660226_03328</fullName>
    </recommendedName>
</protein>
<dbReference type="PANTHER" id="PTHR34039">
    <property type="entry name" value="UPF0102 PROTEIN YRAN"/>
    <property type="match status" value="1"/>
</dbReference>
<evidence type="ECO:0000313" key="4">
    <source>
        <dbReference type="Proteomes" id="UP000190541"/>
    </source>
</evidence>
<name>A0A1T5EFX4_9SPHI</name>
<proteinExistence type="inferred from homology"/>
<dbReference type="STRING" id="623280.SAMN05660226_03328"/>
<dbReference type="PANTHER" id="PTHR34039:SF1">
    <property type="entry name" value="UPF0102 PROTEIN YRAN"/>
    <property type="match status" value="1"/>
</dbReference>
<dbReference type="NCBIfam" id="TIGR00252">
    <property type="entry name" value="YraN family protein"/>
    <property type="match status" value="1"/>
</dbReference>
<dbReference type="OrthoDB" id="9802516at2"/>
<comment type="similarity">
    <text evidence="1 2">Belongs to the UPF0102 family.</text>
</comment>
<evidence type="ECO:0000313" key="3">
    <source>
        <dbReference type="EMBL" id="SKB82997.1"/>
    </source>
</evidence>
<sequence>MLTHLEKGKNGENLAIQLLIKRGYRIRCQNWRYKNLEVDVIAEEGDVLVFIEVKTRTSAAFGMPYEFVDPAKQAKLVRAANHYIAANKYGGEIRFDIVSILYAEENDKYYTRLIKDAFWPD</sequence>
<keyword evidence="3" id="KW-0255">Endonuclease</keyword>
<gene>
    <name evidence="3" type="ORF">SAMN05660226_03328</name>
</gene>
<evidence type="ECO:0000256" key="1">
    <source>
        <dbReference type="ARBA" id="ARBA00006738"/>
    </source>
</evidence>
<dbReference type="AlphaFoldDB" id="A0A1T5EFX4"/>
<dbReference type="Proteomes" id="UP000190541">
    <property type="component" value="Unassembled WGS sequence"/>
</dbReference>
<dbReference type="InterPro" id="IPR003509">
    <property type="entry name" value="UPF0102_YraN-like"/>
</dbReference>
<dbReference type="InterPro" id="IPR011856">
    <property type="entry name" value="tRNA_endonuc-like_dom_sf"/>
</dbReference>
<keyword evidence="4" id="KW-1185">Reference proteome</keyword>
<dbReference type="GO" id="GO:0003676">
    <property type="term" value="F:nucleic acid binding"/>
    <property type="evidence" value="ECO:0007669"/>
    <property type="project" value="InterPro"/>
</dbReference>
<dbReference type="NCBIfam" id="NF009150">
    <property type="entry name" value="PRK12497.1-3"/>
    <property type="match status" value="1"/>
</dbReference>
<keyword evidence="3" id="KW-0540">Nuclease</keyword>
<dbReference type="GO" id="GO:0004519">
    <property type="term" value="F:endonuclease activity"/>
    <property type="evidence" value="ECO:0007669"/>
    <property type="project" value="UniProtKB-KW"/>
</dbReference>
<dbReference type="CDD" id="cd20736">
    <property type="entry name" value="PoNe_Nuclease"/>
    <property type="match status" value="1"/>
</dbReference>
<accession>A0A1T5EFX4</accession>